<dbReference type="Proteomes" id="UP000251993">
    <property type="component" value="Chromosome"/>
</dbReference>
<dbReference type="KEGG" id="run:DR864_08175"/>
<organism evidence="1 2">
    <name type="scientific">Runella rosea</name>
    <dbReference type="NCBI Taxonomy" id="2259595"/>
    <lineage>
        <taxon>Bacteria</taxon>
        <taxon>Pseudomonadati</taxon>
        <taxon>Bacteroidota</taxon>
        <taxon>Cytophagia</taxon>
        <taxon>Cytophagales</taxon>
        <taxon>Spirosomataceae</taxon>
        <taxon>Runella</taxon>
    </lineage>
</organism>
<name>A0A344TS38_9BACT</name>
<evidence type="ECO:0000313" key="2">
    <source>
        <dbReference type="Proteomes" id="UP000251993"/>
    </source>
</evidence>
<sequence length="16" mass="1568">MGGGIATASCTLFLLL</sequence>
<dbReference type="EMBL" id="CP030850">
    <property type="protein sequence ID" value="AXE21459.1"/>
    <property type="molecule type" value="Genomic_DNA"/>
</dbReference>
<keyword evidence="2" id="KW-1185">Reference proteome</keyword>
<reference evidence="1 2" key="1">
    <citation type="submission" date="2018-07" db="EMBL/GenBank/DDBJ databases">
        <title>Genome sequencing of Runella.</title>
        <authorList>
            <person name="Baek M.-G."/>
            <person name="Yi H."/>
        </authorList>
    </citation>
    <scope>NUCLEOTIDE SEQUENCE [LARGE SCALE GENOMIC DNA]</scope>
    <source>
        <strain evidence="1 2">HYN0085</strain>
    </source>
</reference>
<dbReference type="AlphaFoldDB" id="A0A344TS38"/>
<proteinExistence type="predicted"/>
<protein>
    <submittedName>
        <fullName evidence="1">Uncharacterized protein</fullName>
    </submittedName>
</protein>
<evidence type="ECO:0000313" key="1">
    <source>
        <dbReference type="EMBL" id="AXE21459.1"/>
    </source>
</evidence>
<accession>A0A344TS38</accession>
<gene>
    <name evidence="1" type="ORF">DR864_08175</name>
</gene>